<evidence type="ECO:0000259" key="2">
    <source>
        <dbReference type="SMART" id="SM01008"/>
    </source>
</evidence>
<dbReference type="PANTHER" id="PTHR47495">
    <property type="entry name" value="ALDEHYDE DEHYDROGENASE"/>
    <property type="match status" value="1"/>
</dbReference>
<evidence type="ECO:0000313" key="4">
    <source>
        <dbReference type="Proteomes" id="UP001500957"/>
    </source>
</evidence>
<gene>
    <name evidence="3" type="ORF">GCM10009547_49430</name>
</gene>
<dbReference type="SUPFAM" id="SSF56003">
    <property type="entry name" value="Molybdenum cofactor-binding domain"/>
    <property type="match status" value="2"/>
</dbReference>
<dbReference type="Proteomes" id="UP001500957">
    <property type="component" value="Unassembled WGS sequence"/>
</dbReference>
<feature type="region of interest" description="Disordered" evidence="1">
    <location>
        <begin position="1"/>
        <end position="23"/>
    </location>
</feature>
<protein>
    <submittedName>
        <fullName evidence="3">Molybdopterin-dependent oxidoreductase</fullName>
    </submittedName>
</protein>
<organism evidence="3 4">
    <name type="scientific">Sporichthya brevicatena</name>
    <dbReference type="NCBI Taxonomy" id="171442"/>
    <lineage>
        <taxon>Bacteria</taxon>
        <taxon>Bacillati</taxon>
        <taxon>Actinomycetota</taxon>
        <taxon>Actinomycetes</taxon>
        <taxon>Sporichthyales</taxon>
        <taxon>Sporichthyaceae</taxon>
        <taxon>Sporichthya</taxon>
    </lineage>
</organism>
<dbReference type="InterPro" id="IPR012368">
    <property type="entry name" value="OxRdtase_Mopterin-bd_su_IorB"/>
</dbReference>
<dbReference type="InterPro" id="IPR006311">
    <property type="entry name" value="TAT_signal"/>
</dbReference>
<dbReference type="InterPro" id="IPR052516">
    <property type="entry name" value="N-heterocyclic_Hydroxylase"/>
</dbReference>
<comment type="caution">
    <text evidence="3">The sequence shown here is derived from an EMBL/GenBank/DDBJ whole genome shotgun (WGS) entry which is preliminary data.</text>
</comment>
<dbReference type="Pfam" id="PF02738">
    <property type="entry name" value="MoCoBD_1"/>
    <property type="match status" value="1"/>
</dbReference>
<dbReference type="PANTHER" id="PTHR47495:SF1">
    <property type="entry name" value="BLL3820 PROTEIN"/>
    <property type="match status" value="1"/>
</dbReference>
<dbReference type="InterPro" id="IPR046867">
    <property type="entry name" value="AldOxase/xan_DH_MoCoBD2"/>
</dbReference>
<accession>A0ABN1HDE3</accession>
<dbReference type="Gene3D" id="3.30.365.10">
    <property type="entry name" value="Aldehyde oxidase/xanthine dehydrogenase, molybdopterin binding domain"/>
    <property type="match status" value="4"/>
</dbReference>
<reference evidence="3 4" key="1">
    <citation type="journal article" date="2019" name="Int. J. Syst. Evol. Microbiol.">
        <title>The Global Catalogue of Microorganisms (GCM) 10K type strain sequencing project: providing services to taxonomists for standard genome sequencing and annotation.</title>
        <authorList>
            <consortium name="The Broad Institute Genomics Platform"/>
            <consortium name="The Broad Institute Genome Sequencing Center for Infectious Disease"/>
            <person name="Wu L."/>
            <person name="Ma J."/>
        </authorList>
    </citation>
    <scope>NUCLEOTIDE SEQUENCE [LARGE SCALE GENOMIC DNA]</scope>
    <source>
        <strain evidence="3 4">JCM 10671</strain>
    </source>
</reference>
<evidence type="ECO:0000313" key="3">
    <source>
        <dbReference type="EMBL" id="GAA0639391.1"/>
    </source>
</evidence>
<dbReference type="Gene3D" id="3.90.1170.50">
    <property type="entry name" value="Aldehyde oxidase/xanthine dehydrogenase, a/b hammerhead"/>
    <property type="match status" value="1"/>
</dbReference>
<feature type="domain" description="Aldehyde oxidase/xanthine dehydrogenase a/b hammerhead" evidence="2">
    <location>
        <begin position="243"/>
        <end position="322"/>
    </location>
</feature>
<dbReference type="SMART" id="SM01008">
    <property type="entry name" value="Ald_Xan_dh_C"/>
    <property type="match status" value="1"/>
</dbReference>
<dbReference type="InterPro" id="IPR037165">
    <property type="entry name" value="AldOxase/xan_DH_Mopterin-bd_sf"/>
</dbReference>
<proteinExistence type="predicted"/>
<dbReference type="RefSeq" id="WP_344609918.1">
    <property type="nucleotide sequence ID" value="NZ_BAAAHE010000068.1"/>
</dbReference>
<dbReference type="InterPro" id="IPR008274">
    <property type="entry name" value="AldOxase/xan_DH_MoCoBD1"/>
</dbReference>
<dbReference type="InterPro" id="IPR000674">
    <property type="entry name" value="Ald_Oxase/Xan_DH_a/b"/>
</dbReference>
<dbReference type="EMBL" id="BAAAHE010000068">
    <property type="protein sequence ID" value="GAA0639391.1"/>
    <property type="molecule type" value="Genomic_DNA"/>
</dbReference>
<keyword evidence="4" id="KW-1185">Reference proteome</keyword>
<sequence length="794" mass="85356">MSPTPSPDPTTLAPPAAPPSGTSRRQFVGYVLAGTTLAVTADMAWEGSASTAHAAGASLIPSNPTFSANYDFLDAYRDSCLPTNHHLKIELTPQGKARFALPRQEVGQGITTSFAQVIADELDMSMDDVEVYLSDARPELVFNQLTGGSTSHFSLWMPMRTMAATARTALASAAAEKWGVPVSAVTTRDGAVFGPDGQRATYGLLSELAASKITKPLDVKLKGKPGKYVGKSIGRVDALDMVTGKKKFAMDLQVPNALPTMLCRPPTINGTVQSIDNLERVKAMPGVTDVAAISRGVAVRARTFGQCIDAIRALKVTWGAGTVDKENNESLAKKVASVLLPVPPAAPTDEVIDQDYTFHYRSGSPLETNCAVADVRKDSAEVWGTNKMPIVTLQRIALMLDLPEDAVTVHCPPGGGSFGRHLFSDASYEAVEASKTFGKPVKLMWHRTDDNRHGRMHPMMVNRVRATKNGNSVTSFTMSSASSACDWTHGLGEIISGSATAQDPRLGFSGNKEAGNLSVSMGFYQLVTDVPYHFGPTAVFLNEIFAYDTLPTSAVRNVYSPDTGTARELHVSKMADAFGMDDYEFRRSFAADDGWRAVLDKAAEAGNWGRTMPKGTAQAIALHSEYQCKVACFMEIDARPAMVNRKIREAYTGPRVTKAIMAVDAGRVINPRNFQAMMMGGCMDGIAQALTASLHIEDGLPLEGSWDNYRYTRQWNVPYVFECHVMPDNRDIGGGAGETGVAAGQAAAAIAYGRAVGELPTYNPVNFNEPLGFVAKPKVPPIPQSPVNGRRFAR</sequence>
<dbReference type="PROSITE" id="PS51318">
    <property type="entry name" value="TAT"/>
    <property type="match status" value="1"/>
</dbReference>
<dbReference type="PIRSF" id="PIRSF036389">
    <property type="entry name" value="IOR_B"/>
    <property type="match status" value="1"/>
</dbReference>
<evidence type="ECO:0000256" key="1">
    <source>
        <dbReference type="SAM" id="MobiDB-lite"/>
    </source>
</evidence>
<name>A0ABN1HDE3_9ACTN</name>
<dbReference type="Pfam" id="PF20256">
    <property type="entry name" value="MoCoBD_2"/>
    <property type="match status" value="2"/>
</dbReference>